<sequence length="119" mass="13558">MGDLPLRYPVDSFPVEDLAAVKSPRDVSACLFALVDRITKSRCKSKKTLKGKIAEAKEREKKETTSQREKLRPLLRGIVVQHLAESLSFIVSEQNTNLINNTKMKEAEQEEEEEEDVQE</sequence>
<reference evidence="1 2" key="1">
    <citation type="submission" date="2023-09" db="EMBL/GenBank/DDBJ databases">
        <title>Genomes of two closely related lineages of the louse Polyplax serrata with different host specificities.</title>
        <authorList>
            <person name="Martinu J."/>
            <person name="Tarabai H."/>
            <person name="Stefka J."/>
            <person name="Hypsa V."/>
        </authorList>
    </citation>
    <scope>NUCLEOTIDE SEQUENCE [LARGE SCALE GENOMIC DNA]</scope>
    <source>
        <strain evidence="1">98ZLc_SE</strain>
    </source>
</reference>
<organism evidence="1 2">
    <name type="scientific">Polyplax serrata</name>
    <name type="common">Common mouse louse</name>
    <dbReference type="NCBI Taxonomy" id="468196"/>
    <lineage>
        <taxon>Eukaryota</taxon>
        <taxon>Metazoa</taxon>
        <taxon>Ecdysozoa</taxon>
        <taxon>Arthropoda</taxon>
        <taxon>Hexapoda</taxon>
        <taxon>Insecta</taxon>
        <taxon>Pterygota</taxon>
        <taxon>Neoptera</taxon>
        <taxon>Paraneoptera</taxon>
        <taxon>Psocodea</taxon>
        <taxon>Troctomorpha</taxon>
        <taxon>Phthiraptera</taxon>
        <taxon>Anoplura</taxon>
        <taxon>Polyplacidae</taxon>
        <taxon>Polyplax</taxon>
    </lineage>
</organism>
<keyword evidence="2" id="KW-1185">Reference proteome</keyword>
<protein>
    <submittedName>
        <fullName evidence="1">Uncharacterized protein</fullName>
    </submittedName>
</protein>
<name>A0ABR1AH22_POLSC</name>
<proteinExistence type="predicted"/>
<dbReference type="Proteomes" id="UP001359485">
    <property type="component" value="Unassembled WGS sequence"/>
</dbReference>
<accession>A0ABR1AH22</accession>
<dbReference type="EMBL" id="JAWJWF010000049">
    <property type="protein sequence ID" value="KAK6619274.1"/>
    <property type="molecule type" value="Genomic_DNA"/>
</dbReference>
<evidence type="ECO:0000313" key="2">
    <source>
        <dbReference type="Proteomes" id="UP001359485"/>
    </source>
</evidence>
<evidence type="ECO:0000313" key="1">
    <source>
        <dbReference type="EMBL" id="KAK6619274.1"/>
    </source>
</evidence>
<gene>
    <name evidence="1" type="ORF">RUM44_003656</name>
</gene>
<comment type="caution">
    <text evidence="1">The sequence shown here is derived from an EMBL/GenBank/DDBJ whole genome shotgun (WGS) entry which is preliminary data.</text>
</comment>